<dbReference type="Proteomes" id="UP000886653">
    <property type="component" value="Unassembled WGS sequence"/>
</dbReference>
<name>A0A9P6NEA4_9BASI</name>
<accession>A0A9P6NEA4</accession>
<evidence type="ECO:0000259" key="1">
    <source>
        <dbReference type="Pfam" id="PF20515"/>
    </source>
</evidence>
<dbReference type="EMBL" id="MU167344">
    <property type="protein sequence ID" value="KAG0142579.1"/>
    <property type="molecule type" value="Genomic_DNA"/>
</dbReference>
<gene>
    <name evidence="2" type="ORF">CROQUDRAFT_50073</name>
</gene>
<evidence type="ECO:0000313" key="3">
    <source>
        <dbReference type="Proteomes" id="UP000886653"/>
    </source>
</evidence>
<evidence type="ECO:0000313" key="2">
    <source>
        <dbReference type="EMBL" id="KAG0142579.1"/>
    </source>
</evidence>
<dbReference type="InterPro" id="IPR046798">
    <property type="entry name" value="2OG-FeII_Oxy_6"/>
</dbReference>
<proteinExistence type="predicted"/>
<reference evidence="2" key="1">
    <citation type="submission" date="2013-11" db="EMBL/GenBank/DDBJ databases">
        <title>Genome sequence of the fusiform rust pathogen reveals effectors for host alternation and coevolution with pine.</title>
        <authorList>
            <consortium name="DOE Joint Genome Institute"/>
            <person name="Smith K."/>
            <person name="Pendleton A."/>
            <person name="Kubisiak T."/>
            <person name="Anderson C."/>
            <person name="Salamov A."/>
            <person name="Aerts A."/>
            <person name="Riley R."/>
            <person name="Clum A."/>
            <person name="Lindquist E."/>
            <person name="Ence D."/>
            <person name="Campbell M."/>
            <person name="Kronenberg Z."/>
            <person name="Feau N."/>
            <person name="Dhillon B."/>
            <person name="Hamelin R."/>
            <person name="Burleigh J."/>
            <person name="Smith J."/>
            <person name="Yandell M."/>
            <person name="Nelson C."/>
            <person name="Grigoriev I."/>
            <person name="Davis J."/>
        </authorList>
    </citation>
    <scope>NUCLEOTIDE SEQUENCE</scope>
    <source>
        <strain evidence="2">G11</strain>
    </source>
</reference>
<comment type="caution">
    <text evidence="2">The sequence shown here is derived from an EMBL/GenBank/DDBJ whole genome shotgun (WGS) entry which is preliminary data.</text>
</comment>
<dbReference type="AlphaFoldDB" id="A0A9P6NEA4"/>
<keyword evidence="3" id="KW-1185">Reference proteome</keyword>
<sequence>MDLHTQGFSQVGQGFDVTGGKFVETLLKTYVNFEEFDGYVKPMWQGIQAHHCTMPSHSFFPEKRTRWGSSTQVTKKV</sequence>
<organism evidence="2 3">
    <name type="scientific">Cronartium quercuum f. sp. fusiforme G11</name>
    <dbReference type="NCBI Taxonomy" id="708437"/>
    <lineage>
        <taxon>Eukaryota</taxon>
        <taxon>Fungi</taxon>
        <taxon>Dikarya</taxon>
        <taxon>Basidiomycota</taxon>
        <taxon>Pucciniomycotina</taxon>
        <taxon>Pucciniomycetes</taxon>
        <taxon>Pucciniales</taxon>
        <taxon>Coleosporiaceae</taxon>
        <taxon>Cronartium</taxon>
    </lineage>
</organism>
<protein>
    <recommendedName>
        <fullName evidence="1">Tet-like 2OG-Fe(II) oxygenase domain-containing protein</fullName>
    </recommendedName>
</protein>
<dbReference type="Pfam" id="PF20515">
    <property type="entry name" value="2OG-FeII_Oxy_6"/>
    <property type="match status" value="1"/>
</dbReference>
<feature type="domain" description="Tet-like 2OG-Fe(II) oxygenase" evidence="1">
    <location>
        <begin position="13"/>
        <end position="56"/>
    </location>
</feature>